<gene>
    <name evidence="4" type="ORF">V6N12_048552</name>
</gene>
<dbReference type="InterPro" id="IPR029058">
    <property type="entry name" value="AB_hydrolase_fold"/>
</dbReference>
<dbReference type="InterPro" id="IPR000073">
    <property type="entry name" value="AB_hydrolase_1"/>
</dbReference>
<sequence>MEKMEHSHVQVRELKLHVVQIGTGPKVVLFLHGFPEIWYSWRHQMVAVANAGFRAVAFDCRGYGLSDQPSEPEKANFNDLVDDAEALLDSLGIDKKFYNCSDLRSAMEASDLSFCFNSFEIPLDAYNEAENLLSYDITTCRSLLVLEALMLFGEENIEWTTTQIQSHSKTGNPMPPLYQNNLHYHQNSNTIRFRQHSPH</sequence>
<feature type="domain" description="AB hydrolase-1" evidence="3">
    <location>
        <begin position="27"/>
        <end position="96"/>
    </location>
</feature>
<dbReference type="Pfam" id="PF00561">
    <property type="entry name" value="Abhydrolase_1"/>
    <property type="match status" value="1"/>
</dbReference>
<dbReference type="InterPro" id="IPR000639">
    <property type="entry name" value="Epox_hydrolase-like"/>
</dbReference>
<proteinExistence type="inferred from homology"/>
<accession>A0ABR2EJY6</accession>
<protein>
    <recommendedName>
        <fullName evidence="3">AB hydrolase-1 domain-containing protein</fullName>
    </recommendedName>
</protein>
<evidence type="ECO:0000256" key="1">
    <source>
        <dbReference type="ARBA" id="ARBA00022801"/>
    </source>
</evidence>
<evidence type="ECO:0000259" key="3">
    <source>
        <dbReference type="Pfam" id="PF00561"/>
    </source>
</evidence>
<keyword evidence="1" id="KW-0378">Hydrolase</keyword>
<name>A0ABR2EJY6_9ROSI</name>
<organism evidence="4 5">
    <name type="scientific">Hibiscus sabdariffa</name>
    <name type="common">roselle</name>
    <dbReference type="NCBI Taxonomy" id="183260"/>
    <lineage>
        <taxon>Eukaryota</taxon>
        <taxon>Viridiplantae</taxon>
        <taxon>Streptophyta</taxon>
        <taxon>Embryophyta</taxon>
        <taxon>Tracheophyta</taxon>
        <taxon>Spermatophyta</taxon>
        <taxon>Magnoliopsida</taxon>
        <taxon>eudicotyledons</taxon>
        <taxon>Gunneridae</taxon>
        <taxon>Pentapetalae</taxon>
        <taxon>rosids</taxon>
        <taxon>malvids</taxon>
        <taxon>Malvales</taxon>
        <taxon>Malvaceae</taxon>
        <taxon>Malvoideae</taxon>
        <taxon>Hibiscus</taxon>
    </lineage>
</organism>
<keyword evidence="5" id="KW-1185">Reference proteome</keyword>
<evidence type="ECO:0000256" key="2">
    <source>
        <dbReference type="ARBA" id="ARBA00038334"/>
    </source>
</evidence>
<dbReference type="Gene3D" id="3.40.50.1820">
    <property type="entry name" value="alpha/beta hydrolase"/>
    <property type="match status" value="1"/>
</dbReference>
<evidence type="ECO:0000313" key="5">
    <source>
        <dbReference type="Proteomes" id="UP001472677"/>
    </source>
</evidence>
<dbReference type="PRINTS" id="PR00412">
    <property type="entry name" value="EPOXHYDRLASE"/>
</dbReference>
<reference evidence="4 5" key="1">
    <citation type="journal article" date="2024" name="G3 (Bethesda)">
        <title>Genome assembly of Hibiscus sabdariffa L. provides insights into metabolisms of medicinal natural products.</title>
        <authorList>
            <person name="Kim T."/>
        </authorList>
    </citation>
    <scope>NUCLEOTIDE SEQUENCE [LARGE SCALE GENOMIC DNA]</scope>
    <source>
        <strain evidence="4">TK-2024</strain>
        <tissue evidence="4">Old leaves</tissue>
    </source>
</reference>
<dbReference type="Proteomes" id="UP001472677">
    <property type="component" value="Unassembled WGS sequence"/>
</dbReference>
<comment type="caution">
    <text evidence="4">The sequence shown here is derived from an EMBL/GenBank/DDBJ whole genome shotgun (WGS) entry which is preliminary data.</text>
</comment>
<comment type="similarity">
    <text evidence="2">Belongs to the AB hydrolase superfamily. Epoxide hydrolase family.</text>
</comment>
<dbReference type="EMBL" id="JBBPBM010000013">
    <property type="protein sequence ID" value="KAK8561482.1"/>
    <property type="molecule type" value="Genomic_DNA"/>
</dbReference>
<evidence type="ECO:0000313" key="4">
    <source>
        <dbReference type="EMBL" id="KAK8561482.1"/>
    </source>
</evidence>
<dbReference type="PANTHER" id="PTHR43329">
    <property type="entry name" value="EPOXIDE HYDROLASE"/>
    <property type="match status" value="1"/>
</dbReference>
<dbReference type="SUPFAM" id="SSF53474">
    <property type="entry name" value="alpha/beta-Hydrolases"/>
    <property type="match status" value="1"/>
</dbReference>